<dbReference type="Proteomes" id="UP000247409">
    <property type="component" value="Unassembled WGS sequence"/>
</dbReference>
<name>A0A2V3IPG6_9FLOR</name>
<proteinExistence type="predicted"/>
<dbReference type="OrthoDB" id="10574063at2759"/>
<organism evidence="2 3">
    <name type="scientific">Gracilariopsis chorda</name>
    <dbReference type="NCBI Taxonomy" id="448386"/>
    <lineage>
        <taxon>Eukaryota</taxon>
        <taxon>Rhodophyta</taxon>
        <taxon>Florideophyceae</taxon>
        <taxon>Rhodymeniophycidae</taxon>
        <taxon>Gracilariales</taxon>
        <taxon>Gracilariaceae</taxon>
        <taxon>Gracilariopsis</taxon>
    </lineage>
</organism>
<dbReference type="EMBL" id="NBIV01000106">
    <property type="protein sequence ID" value="PXF43981.1"/>
    <property type="molecule type" value="Genomic_DNA"/>
</dbReference>
<dbReference type="AlphaFoldDB" id="A0A2V3IPG6"/>
<accession>A0A2V3IPG6</accession>
<protein>
    <submittedName>
        <fullName evidence="2">Uncharacterized protein</fullName>
    </submittedName>
</protein>
<gene>
    <name evidence="2" type="ORF">BWQ96_06291</name>
</gene>
<reference evidence="2 3" key="1">
    <citation type="journal article" date="2018" name="Mol. Biol. Evol.">
        <title>Analysis of the draft genome of the red seaweed Gracilariopsis chorda provides insights into genome size evolution in Rhodophyta.</title>
        <authorList>
            <person name="Lee J."/>
            <person name="Yang E.C."/>
            <person name="Graf L."/>
            <person name="Yang J.H."/>
            <person name="Qiu H."/>
            <person name="Zel Zion U."/>
            <person name="Chan C.X."/>
            <person name="Stephens T.G."/>
            <person name="Weber A.P.M."/>
            <person name="Boo G.H."/>
            <person name="Boo S.M."/>
            <person name="Kim K.M."/>
            <person name="Shin Y."/>
            <person name="Jung M."/>
            <person name="Lee S.J."/>
            <person name="Yim H.S."/>
            <person name="Lee J.H."/>
            <person name="Bhattacharya D."/>
            <person name="Yoon H.S."/>
        </authorList>
    </citation>
    <scope>NUCLEOTIDE SEQUENCE [LARGE SCALE GENOMIC DNA]</scope>
    <source>
        <strain evidence="2 3">SKKU-2015</strain>
        <tissue evidence="2">Whole body</tissue>
    </source>
</reference>
<feature type="region of interest" description="Disordered" evidence="1">
    <location>
        <begin position="28"/>
        <end position="59"/>
    </location>
</feature>
<sequence>MNAPFFVTPFHPSLPLHSAAPYATHSARKAPVHRCSPLRMRATPPPSDPSQAGQPPEDHDFRYARFSEFNSNHGDAVVQDDLVREVLWQATRTVTTQNMESTIQVQIDAVSDLLSDLYTKSERDIVKRNEELAIRTSLPTISKWNQQLIKGHKASKLRQSEISKELAVVDALLKRATRRKKNQYRRSTQLSMSSSQHVPSLSFLLKQLFNIRAPNALLFTLVVCVLALESFDNIASQENGPSTLASYAAFTSLFLISCAYLRALRAAYTHANTRLRISSSTFTQNDRSRKP</sequence>
<evidence type="ECO:0000313" key="2">
    <source>
        <dbReference type="EMBL" id="PXF43981.1"/>
    </source>
</evidence>
<comment type="caution">
    <text evidence="2">The sequence shown here is derived from an EMBL/GenBank/DDBJ whole genome shotgun (WGS) entry which is preliminary data.</text>
</comment>
<evidence type="ECO:0000313" key="3">
    <source>
        <dbReference type="Proteomes" id="UP000247409"/>
    </source>
</evidence>
<keyword evidence="3" id="KW-1185">Reference proteome</keyword>
<evidence type="ECO:0000256" key="1">
    <source>
        <dbReference type="SAM" id="MobiDB-lite"/>
    </source>
</evidence>